<accession>A0A5A7PJ19</accession>
<dbReference type="AlphaFoldDB" id="A0A5A7PJ19"/>
<organism evidence="1 2">
    <name type="scientific">Striga asiatica</name>
    <name type="common">Asiatic witchweed</name>
    <name type="synonym">Buchnera asiatica</name>
    <dbReference type="NCBI Taxonomy" id="4170"/>
    <lineage>
        <taxon>Eukaryota</taxon>
        <taxon>Viridiplantae</taxon>
        <taxon>Streptophyta</taxon>
        <taxon>Embryophyta</taxon>
        <taxon>Tracheophyta</taxon>
        <taxon>Spermatophyta</taxon>
        <taxon>Magnoliopsida</taxon>
        <taxon>eudicotyledons</taxon>
        <taxon>Gunneridae</taxon>
        <taxon>Pentapetalae</taxon>
        <taxon>asterids</taxon>
        <taxon>lamiids</taxon>
        <taxon>Lamiales</taxon>
        <taxon>Orobanchaceae</taxon>
        <taxon>Buchnereae</taxon>
        <taxon>Striga</taxon>
    </lineage>
</organism>
<evidence type="ECO:0000313" key="2">
    <source>
        <dbReference type="Proteomes" id="UP000325081"/>
    </source>
</evidence>
<sequence>MVGKAKVNRTFPAPICDLVLSIKSINPNQEDKWKWKLHNKGLFSVQSAYAHLIALGKPAVKERVGRYAKCLSVDPTRPDVLVGLDQVSNLVGHDLGCPTCVSSCPAHAQATLKHASLFE</sequence>
<proteinExistence type="predicted"/>
<evidence type="ECO:0000313" key="1">
    <source>
        <dbReference type="EMBL" id="GER32626.1"/>
    </source>
</evidence>
<gene>
    <name evidence="1" type="ORF">STAS_08700</name>
</gene>
<keyword evidence="2" id="KW-1185">Reference proteome</keyword>
<protein>
    <submittedName>
        <fullName evidence="1">4-hydroxy-3-methylbut-2-enyl diphosphatereductase</fullName>
    </submittedName>
</protein>
<comment type="caution">
    <text evidence="1">The sequence shown here is derived from an EMBL/GenBank/DDBJ whole genome shotgun (WGS) entry which is preliminary data.</text>
</comment>
<dbReference type="Proteomes" id="UP000325081">
    <property type="component" value="Unassembled WGS sequence"/>
</dbReference>
<name>A0A5A7PJ19_STRAF</name>
<reference evidence="2" key="1">
    <citation type="journal article" date="2019" name="Curr. Biol.">
        <title>Genome Sequence of Striga asiatica Provides Insight into the Evolution of Plant Parasitism.</title>
        <authorList>
            <person name="Yoshida S."/>
            <person name="Kim S."/>
            <person name="Wafula E.K."/>
            <person name="Tanskanen J."/>
            <person name="Kim Y.M."/>
            <person name="Honaas L."/>
            <person name="Yang Z."/>
            <person name="Spallek T."/>
            <person name="Conn C.E."/>
            <person name="Ichihashi Y."/>
            <person name="Cheong K."/>
            <person name="Cui S."/>
            <person name="Der J.P."/>
            <person name="Gundlach H."/>
            <person name="Jiao Y."/>
            <person name="Hori C."/>
            <person name="Ishida J.K."/>
            <person name="Kasahara H."/>
            <person name="Kiba T."/>
            <person name="Kim M.S."/>
            <person name="Koo N."/>
            <person name="Laohavisit A."/>
            <person name="Lee Y.H."/>
            <person name="Lumba S."/>
            <person name="McCourt P."/>
            <person name="Mortimer J.C."/>
            <person name="Mutuku J.M."/>
            <person name="Nomura T."/>
            <person name="Sasaki-Sekimoto Y."/>
            <person name="Seto Y."/>
            <person name="Wang Y."/>
            <person name="Wakatake T."/>
            <person name="Sakakibara H."/>
            <person name="Demura T."/>
            <person name="Yamaguchi S."/>
            <person name="Yoneyama K."/>
            <person name="Manabe R.I."/>
            <person name="Nelson D.C."/>
            <person name="Schulman A.H."/>
            <person name="Timko M.P."/>
            <person name="dePamphilis C.W."/>
            <person name="Choi D."/>
            <person name="Shirasu K."/>
        </authorList>
    </citation>
    <scope>NUCLEOTIDE SEQUENCE [LARGE SCALE GENOMIC DNA]</scope>
    <source>
        <strain evidence="2">cv. UVA1</strain>
    </source>
</reference>
<dbReference type="EMBL" id="BKCP01004627">
    <property type="protein sequence ID" value="GER32626.1"/>
    <property type="molecule type" value="Genomic_DNA"/>
</dbReference>